<dbReference type="EMBL" id="JACGWW010000005">
    <property type="protein sequence ID" value="MBA8814474.1"/>
    <property type="molecule type" value="Genomic_DNA"/>
</dbReference>
<sequence length="253" mass="26949">MRRGRRRAAPRPVHRTTSSPGDLYGTRCGGCGGACRAPHRVSCTAPRLVHRTAFWASHRVPCAATRLVRVCCTERGAVSPVRPLTRRTASRARHRVSCVASGLVRRTASRASHRVPCTAPRLVRVRCTERGAVSAAGRLTRGSVCPTASRALHCVAGVAPRGVRCTASSPGAVFGTRCGECGGAADASHRVSCTAPRFVHGTACRASHRVGCAVPRLVRVRCTERGAMSPARPARALDARLLDGYNSCKRMNK</sequence>
<organism evidence="2 3">
    <name type="scientific">Frigoribacterium faeni</name>
    <dbReference type="NCBI Taxonomy" id="145483"/>
    <lineage>
        <taxon>Bacteria</taxon>
        <taxon>Bacillati</taxon>
        <taxon>Actinomycetota</taxon>
        <taxon>Actinomycetes</taxon>
        <taxon>Micrococcales</taxon>
        <taxon>Microbacteriaceae</taxon>
        <taxon>Frigoribacterium</taxon>
    </lineage>
</organism>
<feature type="region of interest" description="Disordered" evidence="1">
    <location>
        <begin position="1"/>
        <end position="21"/>
    </location>
</feature>
<evidence type="ECO:0000313" key="3">
    <source>
        <dbReference type="Proteomes" id="UP000522688"/>
    </source>
</evidence>
<name>A0A7W3JKP5_9MICO</name>
<feature type="compositionally biased region" description="Basic residues" evidence="1">
    <location>
        <begin position="1"/>
        <end position="14"/>
    </location>
</feature>
<evidence type="ECO:0000256" key="1">
    <source>
        <dbReference type="SAM" id="MobiDB-lite"/>
    </source>
</evidence>
<protein>
    <submittedName>
        <fullName evidence="2">Uncharacterized protein</fullName>
    </submittedName>
</protein>
<comment type="caution">
    <text evidence="2">The sequence shown here is derived from an EMBL/GenBank/DDBJ whole genome shotgun (WGS) entry which is preliminary data.</text>
</comment>
<accession>A0A7W3JKP5</accession>
<evidence type="ECO:0000313" key="2">
    <source>
        <dbReference type="EMBL" id="MBA8814474.1"/>
    </source>
</evidence>
<gene>
    <name evidence="2" type="ORF">FB463_002747</name>
</gene>
<proteinExistence type="predicted"/>
<dbReference type="AlphaFoldDB" id="A0A7W3JKP5"/>
<dbReference type="Proteomes" id="UP000522688">
    <property type="component" value="Unassembled WGS sequence"/>
</dbReference>
<reference evidence="2 3" key="1">
    <citation type="submission" date="2020-07" db="EMBL/GenBank/DDBJ databases">
        <title>Sequencing the genomes of 1000 actinobacteria strains.</title>
        <authorList>
            <person name="Klenk H.-P."/>
        </authorList>
    </citation>
    <scope>NUCLEOTIDE SEQUENCE [LARGE SCALE GENOMIC DNA]</scope>
    <source>
        <strain evidence="2 3">DSM 10309</strain>
    </source>
</reference>